<sequence>MNQKLFGMYFDVDNSTHYRTKSHELPLLMIANRKAIKETSMYELLMPLIEDLKKLEVCFTPFIYESNFQKHGLRIPSRDIILKVRLAFVVGDNLGVAELLGFKQCFNQYFICRFCGATDNEIKKESLISEKELNIKKSISLSEALARRDFGLSRISKFSELDINIFALAPPDFFHDLIEGILGTITSPDTTVLLLYKSSIIQLRLTLFYY</sequence>
<dbReference type="AlphaFoldDB" id="A0A922HIH9"/>
<organism evidence="1 3">
    <name type="scientific">Dermatophagoides farinae</name>
    <name type="common">American house dust mite</name>
    <dbReference type="NCBI Taxonomy" id="6954"/>
    <lineage>
        <taxon>Eukaryota</taxon>
        <taxon>Metazoa</taxon>
        <taxon>Ecdysozoa</taxon>
        <taxon>Arthropoda</taxon>
        <taxon>Chelicerata</taxon>
        <taxon>Arachnida</taxon>
        <taxon>Acari</taxon>
        <taxon>Acariformes</taxon>
        <taxon>Sarcoptiformes</taxon>
        <taxon>Astigmata</taxon>
        <taxon>Psoroptidia</taxon>
        <taxon>Analgoidea</taxon>
        <taxon>Pyroglyphidae</taxon>
        <taxon>Dermatophagoidinae</taxon>
        <taxon>Dermatophagoides</taxon>
    </lineage>
</organism>
<reference evidence="1" key="2">
    <citation type="journal article" date="2022" name="Res Sq">
        <title>Comparative Genomics Reveals Insights into the Divergent Evolution of Astigmatic Mites and Household Pest Adaptations.</title>
        <authorList>
            <person name="Xiong Q."/>
            <person name="Wan A.T.-Y."/>
            <person name="Liu X.-Y."/>
            <person name="Fung C.S.-H."/>
            <person name="Xiao X."/>
            <person name="Malainual N."/>
            <person name="Hou J."/>
            <person name="Wang L."/>
            <person name="Wang M."/>
            <person name="Yang K."/>
            <person name="Cui Y."/>
            <person name="Leung E."/>
            <person name="Nong W."/>
            <person name="Shin S.-K."/>
            <person name="Au S."/>
            <person name="Jeong K.Y."/>
            <person name="Chew F.T."/>
            <person name="Hui J."/>
            <person name="Leung T.F."/>
            <person name="Tungtrongchitr A."/>
            <person name="Zhong N."/>
            <person name="Liu Z."/>
            <person name="Tsui S."/>
        </authorList>
    </citation>
    <scope>NUCLEOTIDE SEQUENCE</scope>
    <source>
        <strain evidence="1">Derf</strain>
        <tissue evidence="1">Whole organism</tissue>
    </source>
</reference>
<proteinExistence type="predicted"/>
<evidence type="ECO:0000313" key="2">
    <source>
        <dbReference type="EMBL" id="KAH9493843.1"/>
    </source>
</evidence>
<evidence type="ECO:0000313" key="1">
    <source>
        <dbReference type="EMBL" id="KAH9493818.1"/>
    </source>
</evidence>
<accession>A0A922HIH9</accession>
<reference evidence="1" key="1">
    <citation type="submission" date="2013-05" db="EMBL/GenBank/DDBJ databases">
        <authorList>
            <person name="Yim A.K.Y."/>
            <person name="Chan T.F."/>
            <person name="Ji K.M."/>
            <person name="Liu X.Y."/>
            <person name="Zhou J.W."/>
            <person name="Li R.Q."/>
            <person name="Yang K.Y."/>
            <person name="Li J."/>
            <person name="Li M."/>
            <person name="Law P.T.W."/>
            <person name="Wu Y.L."/>
            <person name="Cai Z.L."/>
            <person name="Qin H."/>
            <person name="Bao Y."/>
            <person name="Leung R.K.K."/>
            <person name="Ng P.K.S."/>
            <person name="Zou J."/>
            <person name="Zhong X.J."/>
            <person name="Ran P.X."/>
            <person name="Zhong N.S."/>
            <person name="Liu Z.G."/>
            <person name="Tsui S.K.W."/>
        </authorList>
    </citation>
    <scope>NUCLEOTIDE SEQUENCE</scope>
    <source>
        <strain evidence="1">Derf</strain>
        <tissue evidence="1">Whole organism</tissue>
    </source>
</reference>
<comment type="caution">
    <text evidence="1">The sequence shown here is derived from an EMBL/GenBank/DDBJ whole genome shotgun (WGS) entry which is preliminary data.</text>
</comment>
<gene>
    <name evidence="1" type="ORF">DERF_014546</name>
    <name evidence="2" type="ORF">DERF_014572</name>
</gene>
<dbReference type="EMBL" id="ASGP02000008">
    <property type="protein sequence ID" value="KAH9493818.1"/>
    <property type="molecule type" value="Genomic_DNA"/>
</dbReference>
<dbReference type="Proteomes" id="UP000790347">
    <property type="component" value="Unassembled WGS sequence"/>
</dbReference>
<dbReference type="EMBL" id="ASGP02000008">
    <property type="protein sequence ID" value="KAH9493843.1"/>
    <property type="molecule type" value="Genomic_DNA"/>
</dbReference>
<name>A0A922HIH9_DERFA</name>
<evidence type="ECO:0000313" key="3">
    <source>
        <dbReference type="Proteomes" id="UP000790347"/>
    </source>
</evidence>
<keyword evidence="3" id="KW-1185">Reference proteome</keyword>
<protein>
    <submittedName>
        <fullName evidence="1">Uncharacterized protein</fullName>
    </submittedName>
</protein>